<gene>
    <name evidence="1" type="ORF">GCM10023196_104100</name>
</gene>
<dbReference type="Proteomes" id="UP001501442">
    <property type="component" value="Unassembled WGS sequence"/>
</dbReference>
<accession>A0ABP8UXU2</accession>
<comment type="caution">
    <text evidence="1">The sequence shown here is derived from an EMBL/GenBank/DDBJ whole genome shotgun (WGS) entry which is preliminary data.</text>
</comment>
<proteinExistence type="predicted"/>
<evidence type="ECO:0000313" key="2">
    <source>
        <dbReference type="Proteomes" id="UP001501442"/>
    </source>
</evidence>
<sequence>MEAAVARVAADSAFEQAAEWADYCLNARCTEEDAFAIFVPREGRGEGHDGGTARW</sequence>
<dbReference type="RefSeq" id="WP_345443713.1">
    <property type="nucleotide sequence ID" value="NZ_BAABHK010000030.1"/>
</dbReference>
<keyword evidence="2" id="KW-1185">Reference proteome</keyword>
<protein>
    <submittedName>
        <fullName evidence="1">Uncharacterized protein</fullName>
    </submittedName>
</protein>
<organism evidence="1 2">
    <name type="scientific">Actinoallomurus vinaceus</name>
    <dbReference type="NCBI Taxonomy" id="1080074"/>
    <lineage>
        <taxon>Bacteria</taxon>
        <taxon>Bacillati</taxon>
        <taxon>Actinomycetota</taxon>
        <taxon>Actinomycetes</taxon>
        <taxon>Streptosporangiales</taxon>
        <taxon>Thermomonosporaceae</taxon>
        <taxon>Actinoallomurus</taxon>
    </lineage>
</organism>
<reference evidence="2" key="1">
    <citation type="journal article" date="2019" name="Int. J. Syst. Evol. Microbiol.">
        <title>The Global Catalogue of Microorganisms (GCM) 10K type strain sequencing project: providing services to taxonomists for standard genome sequencing and annotation.</title>
        <authorList>
            <consortium name="The Broad Institute Genomics Platform"/>
            <consortium name="The Broad Institute Genome Sequencing Center for Infectious Disease"/>
            <person name="Wu L."/>
            <person name="Ma J."/>
        </authorList>
    </citation>
    <scope>NUCLEOTIDE SEQUENCE [LARGE SCALE GENOMIC DNA]</scope>
    <source>
        <strain evidence="2">JCM 17939</strain>
    </source>
</reference>
<name>A0ABP8UXU2_9ACTN</name>
<dbReference type="EMBL" id="BAABHK010000030">
    <property type="protein sequence ID" value="GAA4640061.1"/>
    <property type="molecule type" value="Genomic_DNA"/>
</dbReference>
<evidence type="ECO:0000313" key="1">
    <source>
        <dbReference type="EMBL" id="GAA4640061.1"/>
    </source>
</evidence>